<keyword evidence="5" id="KW-0804">Transcription</keyword>
<evidence type="ECO:0000256" key="3">
    <source>
        <dbReference type="ARBA" id="ARBA00023015"/>
    </source>
</evidence>
<dbReference type="GO" id="GO:0000160">
    <property type="term" value="P:phosphorelay signal transduction system"/>
    <property type="evidence" value="ECO:0007669"/>
    <property type="project" value="UniProtKB-KW"/>
</dbReference>
<dbReference type="AlphaFoldDB" id="A0AAF0CS48"/>
<reference evidence="8" key="1">
    <citation type="submission" date="2023-03" db="EMBL/GenBank/DDBJ databases">
        <title>Lomoglobus Profundus gen. nov., sp. nov., a novel member of the phylum Verrucomicrobia, isolated from deep-marine sediment of South China Sea.</title>
        <authorList>
            <person name="Ahmad T."/>
            <person name="Ishaq S.E."/>
            <person name="Wang F."/>
        </authorList>
    </citation>
    <scope>NUCLEOTIDE SEQUENCE</scope>
    <source>
        <strain evidence="8">LMO-M01</strain>
    </source>
</reference>
<sequence length="131" mass="14670">MPPYILSVDDEPDVTDIIAFNLRKRGYEVQTAADGHSALDRIAERRPDLLLLDLMLPDLDGFAICEILRRRADTATLPIIILSAWSEPDSRHLGLELGAIDFINKPFSPRALVERVDNLLASRHPATDIRS</sequence>
<dbReference type="EMBL" id="CP119075">
    <property type="protein sequence ID" value="WED67085.1"/>
    <property type="molecule type" value="Genomic_DNA"/>
</dbReference>
<dbReference type="SUPFAM" id="SSF52172">
    <property type="entry name" value="CheY-like"/>
    <property type="match status" value="1"/>
</dbReference>
<evidence type="ECO:0000259" key="7">
    <source>
        <dbReference type="PROSITE" id="PS50110"/>
    </source>
</evidence>
<dbReference type="PANTHER" id="PTHR44591">
    <property type="entry name" value="STRESS RESPONSE REGULATOR PROTEIN 1"/>
    <property type="match status" value="1"/>
</dbReference>
<dbReference type="Gene3D" id="3.40.50.2300">
    <property type="match status" value="1"/>
</dbReference>
<dbReference type="PANTHER" id="PTHR44591:SF3">
    <property type="entry name" value="RESPONSE REGULATORY DOMAIN-CONTAINING PROTEIN"/>
    <property type="match status" value="1"/>
</dbReference>
<evidence type="ECO:0000256" key="6">
    <source>
        <dbReference type="PROSITE-ProRule" id="PRU00169"/>
    </source>
</evidence>
<dbReference type="SMART" id="SM00448">
    <property type="entry name" value="REC"/>
    <property type="match status" value="1"/>
</dbReference>
<name>A0AAF0CS48_9BACT</name>
<dbReference type="Proteomes" id="UP001218638">
    <property type="component" value="Chromosome"/>
</dbReference>
<dbReference type="KEGG" id="slom:PXH66_09500"/>
<keyword evidence="9" id="KW-1185">Reference proteome</keyword>
<evidence type="ECO:0000256" key="4">
    <source>
        <dbReference type="ARBA" id="ARBA00023125"/>
    </source>
</evidence>
<dbReference type="InterPro" id="IPR001789">
    <property type="entry name" value="Sig_transdc_resp-reg_receiver"/>
</dbReference>
<evidence type="ECO:0000313" key="8">
    <source>
        <dbReference type="EMBL" id="WED67085.1"/>
    </source>
</evidence>
<protein>
    <submittedName>
        <fullName evidence="8">Response regulator</fullName>
    </submittedName>
</protein>
<feature type="modified residue" description="4-aspartylphosphate" evidence="6">
    <location>
        <position position="53"/>
    </location>
</feature>
<dbReference type="InterPro" id="IPR011006">
    <property type="entry name" value="CheY-like_superfamily"/>
</dbReference>
<proteinExistence type="predicted"/>
<dbReference type="PROSITE" id="PS50110">
    <property type="entry name" value="RESPONSE_REGULATORY"/>
    <property type="match status" value="1"/>
</dbReference>
<accession>A0AAF0CS48</accession>
<evidence type="ECO:0000256" key="1">
    <source>
        <dbReference type="ARBA" id="ARBA00022553"/>
    </source>
</evidence>
<keyword evidence="3" id="KW-0805">Transcription regulation</keyword>
<gene>
    <name evidence="8" type="ORF">PXH66_09500</name>
</gene>
<evidence type="ECO:0000256" key="5">
    <source>
        <dbReference type="ARBA" id="ARBA00023163"/>
    </source>
</evidence>
<evidence type="ECO:0000256" key="2">
    <source>
        <dbReference type="ARBA" id="ARBA00023012"/>
    </source>
</evidence>
<dbReference type="GO" id="GO:0003677">
    <property type="term" value="F:DNA binding"/>
    <property type="evidence" value="ECO:0007669"/>
    <property type="project" value="UniProtKB-KW"/>
</dbReference>
<keyword evidence="2" id="KW-0902">Two-component regulatory system</keyword>
<feature type="domain" description="Response regulatory" evidence="7">
    <location>
        <begin position="4"/>
        <end position="120"/>
    </location>
</feature>
<dbReference type="Pfam" id="PF00072">
    <property type="entry name" value="Response_reg"/>
    <property type="match status" value="1"/>
</dbReference>
<evidence type="ECO:0000313" key="9">
    <source>
        <dbReference type="Proteomes" id="UP001218638"/>
    </source>
</evidence>
<dbReference type="RefSeq" id="WP_330931348.1">
    <property type="nucleotide sequence ID" value="NZ_CP119075.1"/>
</dbReference>
<keyword evidence="1 6" id="KW-0597">Phosphoprotein</keyword>
<dbReference type="InterPro" id="IPR050595">
    <property type="entry name" value="Bact_response_regulator"/>
</dbReference>
<dbReference type="FunFam" id="3.40.50.2300:FF:000001">
    <property type="entry name" value="DNA-binding response regulator PhoB"/>
    <property type="match status" value="1"/>
</dbReference>
<organism evidence="8 9">
    <name type="scientific">Synoicihabitans lomoniglobus</name>
    <dbReference type="NCBI Taxonomy" id="2909285"/>
    <lineage>
        <taxon>Bacteria</taxon>
        <taxon>Pseudomonadati</taxon>
        <taxon>Verrucomicrobiota</taxon>
        <taxon>Opitutia</taxon>
        <taxon>Opitutales</taxon>
        <taxon>Opitutaceae</taxon>
        <taxon>Synoicihabitans</taxon>
    </lineage>
</organism>
<keyword evidence="4" id="KW-0238">DNA-binding</keyword>